<dbReference type="InParanoid" id="A0A1Y2ASD9"/>
<dbReference type="SUPFAM" id="SSF53448">
    <property type="entry name" value="Nucleotide-diphospho-sugar transferases"/>
    <property type="match status" value="1"/>
</dbReference>
<dbReference type="Proteomes" id="UP000193986">
    <property type="component" value="Unassembled WGS sequence"/>
</dbReference>
<dbReference type="PANTHER" id="PTHR46830:SF2">
    <property type="entry name" value="ALPHA-1,4-N-ACETYLGLUCOSAMINYLTRANSFERASE"/>
    <property type="match status" value="1"/>
</dbReference>
<sequence length="184" mass="21468">MAHKSDVIRILALREYGGIYMDMDLFAVKPFDDLMYAPATMALQRKAGYDYFCNAFIMAERRSRFMDLWWQSYEHFDHTIWDWNSGAKPFMIAKAFSDDIQALNGSAIFSPLWTDAAKPLVDNDIDFREDGHYAYHGWHRSAVDLFDSLNPRAIREVDTSFNRLVRPYLGEHDDDVWDTIHASP</sequence>
<evidence type="ECO:0000313" key="2">
    <source>
        <dbReference type="EMBL" id="ORY25479.1"/>
    </source>
</evidence>
<accession>A0A1Y2ASD9</accession>
<protein>
    <recommendedName>
        <fullName evidence="4">Nucleotide-diphospho-sugar transferase</fullName>
    </recommendedName>
</protein>
<keyword evidence="3" id="KW-1185">Reference proteome</keyword>
<dbReference type="Gene3D" id="3.90.550.20">
    <property type="match status" value="1"/>
</dbReference>
<comment type="similarity">
    <text evidence="1">Belongs to the glycosyltransferase 32 family.</text>
</comment>
<name>A0A1Y2ASD9_9TREE</name>
<dbReference type="InterPro" id="IPR007577">
    <property type="entry name" value="GlycoTrfase_DXD_sugar-bd_CS"/>
</dbReference>
<evidence type="ECO:0008006" key="4">
    <source>
        <dbReference type="Google" id="ProtNLM"/>
    </source>
</evidence>
<dbReference type="InterPro" id="IPR029044">
    <property type="entry name" value="Nucleotide-diphossugar_trans"/>
</dbReference>
<proteinExistence type="inferred from homology"/>
<dbReference type="AlphaFoldDB" id="A0A1Y2ASD9"/>
<evidence type="ECO:0000313" key="3">
    <source>
        <dbReference type="Proteomes" id="UP000193986"/>
    </source>
</evidence>
<comment type="caution">
    <text evidence="2">The sequence shown here is derived from an EMBL/GenBank/DDBJ whole genome shotgun (WGS) entry which is preliminary data.</text>
</comment>
<evidence type="ECO:0000256" key="1">
    <source>
        <dbReference type="ARBA" id="ARBA00009003"/>
    </source>
</evidence>
<organism evidence="2 3">
    <name type="scientific">Naematelia encephala</name>
    <dbReference type="NCBI Taxonomy" id="71784"/>
    <lineage>
        <taxon>Eukaryota</taxon>
        <taxon>Fungi</taxon>
        <taxon>Dikarya</taxon>
        <taxon>Basidiomycota</taxon>
        <taxon>Agaricomycotina</taxon>
        <taxon>Tremellomycetes</taxon>
        <taxon>Tremellales</taxon>
        <taxon>Naemateliaceae</taxon>
        <taxon>Naematelia</taxon>
    </lineage>
</organism>
<dbReference type="EMBL" id="MCFC01000057">
    <property type="protein sequence ID" value="ORY25479.1"/>
    <property type="molecule type" value="Genomic_DNA"/>
</dbReference>
<dbReference type="Pfam" id="PF04488">
    <property type="entry name" value="Gly_transf_sug"/>
    <property type="match status" value="1"/>
</dbReference>
<dbReference type="PANTHER" id="PTHR46830">
    <property type="entry name" value="TRANSFERASE, PUTATIVE-RELATED"/>
    <property type="match status" value="1"/>
</dbReference>
<gene>
    <name evidence="2" type="ORF">BCR39DRAFT_288748</name>
</gene>
<reference evidence="2 3" key="1">
    <citation type="submission" date="2016-07" db="EMBL/GenBank/DDBJ databases">
        <title>Pervasive Adenine N6-methylation of Active Genes in Fungi.</title>
        <authorList>
            <consortium name="DOE Joint Genome Institute"/>
            <person name="Mondo S.J."/>
            <person name="Dannebaum R.O."/>
            <person name="Kuo R.C."/>
            <person name="Labutti K."/>
            <person name="Haridas S."/>
            <person name="Kuo A."/>
            <person name="Salamov A."/>
            <person name="Ahrendt S.R."/>
            <person name="Lipzen A."/>
            <person name="Sullivan W."/>
            <person name="Andreopoulos W.B."/>
            <person name="Clum A."/>
            <person name="Lindquist E."/>
            <person name="Daum C."/>
            <person name="Ramamoorthy G.K."/>
            <person name="Gryganskyi A."/>
            <person name="Culley D."/>
            <person name="Magnuson J.K."/>
            <person name="James T.Y."/>
            <person name="O'Malley M.A."/>
            <person name="Stajich J.E."/>
            <person name="Spatafora J.W."/>
            <person name="Visel A."/>
            <person name="Grigoriev I.V."/>
        </authorList>
    </citation>
    <scope>NUCLEOTIDE SEQUENCE [LARGE SCALE GENOMIC DNA]</scope>
    <source>
        <strain evidence="2 3">68-887.2</strain>
    </source>
</reference>
<dbReference type="OrthoDB" id="3265at2759"/>